<dbReference type="OrthoDB" id="9783686at2"/>
<comment type="catalytic activity">
    <reaction evidence="1">
        <text>Exolytic cleavage of the (1-&gt;4)-beta-glycosidic linkage between N-acetylmuramic acid (MurNAc) and N-acetylglucosamine (GlcNAc) residues in peptidoglycan, from either the reducing or the non-reducing ends of the peptidoglycan chains, with concomitant formation of a 1,6-anhydrobond in the MurNAc residue.</text>
        <dbReference type="EC" id="4.2.2.n1"/>
    </reaction>
</comment>
<dbReference type="InterPro" id="IPR005300">
    <property type="entry name" value="MltA_B"/>
</dbReference>
<accession>G7Z438</accession>
<dbReference type="Pfam" id="PF06725">
    <property type="entry name" value="3D"/>
    <property type="match status" value="1"/>
</dbReference>
<dbReference type="HOGENOM" id="CLU_037751_0_0_5"/>
<keyword evidence="6" id="KW-0732">Signal</keyword>
<dbReference type="PANTHER" id="PTHR30124:SF0">
    <property type="entry name" value="MEMBRANE-BOUND LYTIC MUREIN TRANSGLYCOSYLASE A"/>
    <property type="match status" value="1"/>
</dbReference>
<evidence type="ECO:0000256" key="3">
    <source>
        <dbReference type="ARBA" id="ARBA00023239"/>
    </source>
</evidence>
<evidence type="ECO:0000256" key="5">
    <source>
        <dbReference type="ARBA" id="ARBA00030918"/>
    </source>
</evidence>
<evidence type="ECO:0000256" key="2">
    <source>
        <dbReference type="ARBA" id="ARBA00012587"/>
    </source>
</evidence>
<dbReference type="AlphaFoldDB" id="G7Z438"/>
<evidence type="ECO:0000256" key="6">
    <source>
        <dbReference type="SAM" id="SignalP"/>
    </source>
</evidence>
<dbReference type="Gene3D" id="2.40.240.50">
    <property type="entry name" value="Barwin-like endoglucanases"/>
    <property type="match status" value="1"/>
</dbReference>
<keyword evidence="3" id="KW-0456">Lyase</keyword>
<proteinExistence type="predicted"/>
<dbReference type="GO" id="GO:0009253">
    <property type="term" value="P:peptidoglycan catabolic process"/>
    <property type="evidence" value="ECO:0007669"/>
    <property type="project" value="TreeGrafter"/>
</dbReference>
<dbReference type="RefSeq" id="WP_014249184.1">
    <property type="nucleotide sequence ID" value="NC_016622.1"/>
</dbReference>
<reference evidence="9" key="1">
    <citation type="journal article" date="2011" name="PLoS Genet.">
        <title>Azospirillum genomes reveal transition of bacteria from aquatic to terrestrial environments.</title>
        <authorList>
            <person name="Wisniewski-Dye F."/>
            <person name="Borziak K."/>
            <person name="Khalsa-Moyers G."/>
            <person name="Alexandre G."/>
            <person name="Sukharnikov L.O."/>
            <person name="Wuichet K."/>
            <person name="Hurst G.B."/>
            <person name="McDonald W.H."/>
            <person name="Robertson J.S."/>
            <person name="Barbe V."/>
            <person name="Calteau A."/>
            <person name="Rouy Z."/>
            <person name="Mangenot S."/>
            <person name="Prigent-Combaret C."/>
            <person name="Normand P."/>
            <person name="Boyer M."/>
            <person name="Siguier P."/>
            <person name="Dessaux Y."/>
            <person name="Elmerich C."/>
            <person name="Condemine G."/>
            <person name="Krishnen G."/>
            <person name="Kennedy I."/>
            <person name="Paterson A.H."/>
            <person name="Gonzalez V."/>
            <person name="Mavingui P."/>
            <person name="Zhulin I.B."/>
        </authorList>
    </citation>
    <scope>NUCLEOTIDE SEQUENCE [LARGE SCALE GENOMIC DNA]</scope>
    <source>
        <strain evidence="9">4B</strain>
    </source>
</reference>
<evidence type="ECO:0000313" key="8">
    <source>
        <dbReference type="EMBL" id="CBS88210.1"/>
    </source>
</evidence>
<dbReference type="Pfam" id="PF03562">
    <property type="entry name" value="MltA"/>
    <property type="match status" value="1"/>
</dbReference>
<dbReference type="GO" id="GO:0008933">
    <property type="term" value="F:peptidoglycan lytic transglycosylase activity"/>
    <property type="evidence" value="ECO:0007669"/>
    <property type="project" value="TreeGrafter"/>
</dbReference>
<dbReference type="GO" id="GO:0071555">
    <property type="term" value="P:cell wall organization"/>
    <property type="evidence" value="ECO:0007669"/>
    <property type="project" value="UniProtKB-KW"/>
</dbReference>
<dbReference type="SUPFAM" id="SSF50685">
    <property type="entry name" value="Barwin-like endoglucanases"/>
    <property type="match status" value="1"/>
</dbReference>
<dbReference type="EC" id="4.2.2.n1" evidence="2"/>
<dbReference type="GO" id="GO:0019867">
    <property type="term" value="C:outer membrane"/>
    <property type="evidence" value="ECO:0007669"/>
    <property type="project" value="InterPro"/>
</dbReference>
<sequence length="408" mass="43885">MTLRHRTAFSAIALFGAVALLFSACTPKDEAKREEAKPPPDALTLAPLTFAELPGWRTDPVAQAIPALARSCARFRTQPADRPVGPNGVAGTIGDWQGPCTRLADLPPGDDAARAFFETNFTPYAAGNNGTREGLFTGYYEAELEGSRRPDPAYPVPLYRRPADLVMVDLGDFSDRWRGERTAGRVVDGRLKPYEDRAAIVAGSLKGKGLELVWVKDPIGAFFLQIQGSGRIRMVNEGNGGSEMRVGYAAQNGHRYVAIGKELIDRGALKREEVSLQTIRAWLLANPDQASAVMNVNPSYVFFQPLTGDGPNGAQGVALTPGRSLAVDSKFMPYGAPVWLDAEDPLDGRQRLQRLLIAQDTGGAIRGPVRGDVFWGHGAEAEQKAGVMKSRGTYALLLPKSVKVAAGG</sequence>
<dbReference type="PANTHER" id="PTHR30124">
    <property type="entry name" value="MEMBRANE-BOUND LYTIC MUREIN TRANSGLYCOSYLASE A"/>
    <property type="match status" value="1"/>
</dbReference>
<name>G7Z438_AZOL4</name>
<dbReference type="GO" id="GO:0009254">
    <property type="term" value="P:peptidoglycan turnover"/>
    <property type="evidence" value="ECO:0007669"/>
    <property type="project" value="InterPro"/>
</dbReference>
<dbReference type="Proteomes" id="UP000005667">
    <property type="component" value="Chromosome"/>
</dbReference>
<dbReference type="CDD" id="cd14668">
    <property type="entry name" value="mlta_B"/>
    <property type="match status" value="1"/>
</dbReference>
<protein>
    <recommendedName>
        <fullName evidence="2">peptidoglycan lytic exotransglycosylase</fullName>
        <ecNumber evidence="2">4.2.2.n1</ecNumber>
    </recommendedName>
    <alternativeName>
        <fullName evidence="5">Murein hydrolase A</fullName>
    </alternativeName>
</protein>
<feature type="chain" id="PRO_5003506620" description="peptidoglycan lytic exotransglycosylase" evidence="6">
    <location>
        <begin position="25"/>
        <end position="408"/>
    </location>
</feature>
<dbReference type="EMBL" id="FQ311868">
    <property type="protein sequence ID" value="CBS88210.1"/>
    <property type="molecule type" value="Genomic_DNA"/>
</dbReference>
<dbReference type="Gene3D" id="2.40.40.10">
    <property type="entry name" value="RlpA-like domain"/>
    <property type="match status" value="1"/>
</dbReference>
<keyword evidence="4" id="KW-0961">Cell wall biogenesis/degradation</keyword>
<dbReference type="InterPro" id="IPR036908">
    <property type="entry name" value="RlpA-like_sf"/>
</dbReference>
<organism evidence="8 9">
    <name type="scientific">Azospirillum lipoferum (strain 4B)</name>
    <dbReference type="NCBI Taxonomy" id="862719"/>
    <lineage>
        <taxon>Bacteria</taxon>
        <taxon>Pseudomonadati</taxon>
        <taxon>Pseudomonadota</taxon>
        <taxon>Alphaproteobacteria</taxon>
        <taxon>Rhodospirillales</taxon>
        <taxon>Azospirillaceae</taxon>
        <taxon>Azospirillum</taxon>
    </lineage>
</organism>
<dbReference type="PROSITE" id="PS51257">
    <property type="entry name" value="PROKAR_LIPOPROTEIN"/>
    <property type="match status" value="1"/>
</dbReference>
<feature type="domain" description="Lytic transglycosylase MltA" evidence="7">
    <location>
        <begin position="143"/>
        <end position="304"/>
    </location>
</feature>
<evidence type="ECO:0000256" key="4">
    <source>
        <dbReference type="ARBA" id="ARBA00023316"/>
    </source>
</evidence>
<dbReference type="InterPro" id="IPR010611">
    <property type="entry name" value="3D_dom"/>
</dbReference>
<dbReference type="PIRSF" id="PIRSF019422">
    <property type="entry name" value="MltA"/>
    <property type="match status" value="1"/>
</dbReference>
<dbReference type="CDD" id="cd14485">
    <property type="entry name" value="mltA_like_LT_A"/>
    <property type="match status" value="1"/>
</dbReference>
<dbReference type="GO" id="GO:0004553">
    <property type="term" value="F:hydrolase activity, hydrolyzing O-glycosyl compounds"/>
    <property type="evidence" value="ECO:0007669"/>
    <property type="project" value="InterPro"/>
</dbReference>
<gene>
    <name evidence="8" type="ordered locus">AZOLI_3043</name>
</gene>
<dbReference type="STRING" id="862719.AZOLI_3043"/>
<dbReference type="SMART" id="SM00925">
    <property type="entry name" value="MltA"/>
    <property type="match status" value="1"/>
</dbReference>
<dbReference type="InterPro" id="IPR026044">
    <property type="entry name" value="MltA"/>
</dbReference>
<evidence type="ECO:0000313" key="9">
    <source>
        <dbReference type="Proteomes" id="UP000005667"/>
    </source>
</evidence>
<keyword evidence="9" id="KW-1185">Reference proteome</keyword>
<feature type="signal peptide" evidence="6">
    <location>
        <begin position="1"/>
        <end position="24"/>
    </location>
</feature>
<dbReference type="KEGG" id="ali:AZOLI_3043"/>
<evidence type="ECO:0000259" key="7">
    <source>
        <dbReference type="SMART" id="SM00925"/>
    </source>
</evidence>
<evidence type="ECO:0000256" key="1">
    <source>
        <dbReference type="ARBA" id="ARBA00001420"/>
    </source>
</evidence>